<name>A0A5N5T1Y7_9CRUS</name>
<organism evidence="6 7">
    <name type="scientific">Armadillidium nasatum</name>
    <dbReference type="NCBI Taxonomy" id="96803"/>
    <lineage>
        <taxon>Eukaryota</taxon>
        <taxon>Metazoa</taxon>
        <taxon>Ecdysozoa</taxon>
        <taxon>Arthropoda</taxon>
        <taxon>Crustacea</taxon>
        <taxon>Multicrustacea</taxon>
        <taxon>Malacostraca</taxon>
        <taxon>Eumalacostraca</taxon>
        <taxon>Peracarida</taxon>
        <taxon>Isopoda</taxon>
        <taxon>Oniscidea</taxon>
        <taxon>Crinocheta</taxon>
        <taxon>Armadillidiidae</taxon>
        <taxon>Armadillidium</taxon>
    </lineage>
</organism>
<dbReference type="PANTHER" id="PTHR12226:SF3">
    <property type="entry name" value="SOLUTE CARRIER FAMILY 66 MEMBER 3"/>
    <property type="match status" value="1"/>
</dbReference>
<feature type="transmembrane region" description="Helical" evidence="5">
    <location>
        <begin position="102"/>
        <end position="131"/>
    </location>
</feature>
<keyword evidence="3 5" id="KW-1133">Transmembrane helix</keyword>
<evidence type="ECO:0000256" key="2">
    <source>
        <dbReference type="ARBA" id="ARBA00022692"/>
    </source>
</evidence>
<evidence type="ECO:0000256" key="5">
    <source>
        <dbReference type="SAM" id="Phobius"/>
    </source>
</evidence>
<evidence type="ECO:0000256" key="3">
    <source>
        <dbReference type="ARBA" id="ARBA00022989"/>
    </source>
</evidence>
<dbReference type="GO" id="GO:0016020">
    <property type="term" value="C:membrane"/>
    <property type="evidence" value="ECO:0007669"/>
    <property type="project" value="UniProtKB-SubCell"/>
</dbReference>
<dbReference type="PANTHER" id="PTHR12226">
    <property type="entry name" value="MANNOSE-P-DOLICHOL UTILIZATION DEFECT 1 LEC35 -RELATED"/>
    <property type="match status" value="1"/>
</dbReference>
<accession>A0A5N5T1Y7</accession>
<dbReference type="OrthoDB" id="271506at2759"/>
<dbReference type="InterPro" id="IPR016817">
    <property type="entry name" value="MannP-dilichol_defect-1"/>
</dbReference>
<sequence>MSLVINAMIGFANASTIALSGFMKVPQVYSLLKSRSPSGVSLQGLLLEFSGYCIMMSYNFYSNYPLASYFEYPLLVVQDLVMILVMMKLLNLYSSSLILHSVIFLSIMTSIGWGIMPTAFIALLVICMYSTRLFTIYVESYDVALLLNFFVSLVLNLAIIGAALKFRPTKKEHSKKTD</sequence>
<dbReference type="Pfam" id="PF04193">
    <property type="entry name" value="PQ-loop"/>
    <property type="match status" value="1"/>
</dbReference>
<proteinExistence type="predicted"/>
<dbReference type="AlphaFoldDB" id="A0A5N5T1Y7"/>
<gene>
    <name evidence="6" type="primary">Pqlc3</name>
    <name evidence="6" type="ORF">Anas_07488</name>
</gene>
<comment type="caution">
    <text evidence="6">The sequence shown here is derived from an EMBL/GenBank/DDBJ whole genome shotgun (WGS) entry which is preliminary data.</text>
</comment>
<evidence type="ECO:0000313" key="6">
    <source>
        <dbReference type="EMBL" id="KAB7500484.1"/>
    </source>
</evidence>
<feature type="transmembrane region" description="Helical" evidence="5">
    <location>
        <begin position="143"/>
        <end position="166"/>
    </location>
</feature>
<feature type="transmembrane region" description="Helical" evidence="5">
    <location>
        <begin position="40"/>
        <end position="60"/>
    </location>
</feature>
<evidence type="ECO:0000256" key="1">
    <source>
        <dbReference type="ARBA" id="ARBA00004141"/>
    </source>
</evidence>
<dbReference type="InterPro" id="IPR006603">
    <property type="entry name" value="PQ-loop_rpt"/>
</dbReference>
<keyword evidence="2 5" id="KW-0812">Transmembrane</keyword>
<feature type="transmembrane region" description="Helical" evidence="5">
    <location>
        <begin position="72"/>
        <end position="90"/>
    </location>
</feature>
<dbReference type="EMBL" id="SEYY01013818">
    <property type="protein sequence ID" value="KAB7500484.1"/>
    <property type="molecule type" value="Genomic_DNA"/>
</dbReference>
<evidence type="ECO:0000313" key="7">
    <source>
        <dbReference type="Proteomes" id="UP000326759"/>
    </source>
</evidence>
<reference evidence="6 7" key="1">
    <citation type="journal article" date="2019" name="PLoS Biol.">
        <title>Sex chromosomes control vertical transmission of feminizing Wolbachia symbionts in an isopod.</title>
        <authorList>
            <person name="Becking T."/>
            <person name="Chebbi M.A."/>
            <person name="Giraud I."/>
            <person name="Moumen B."/>
            <person name="Laverre T."/>
            <person name="Caubet Y."/>
            <person name="Peccoud J."/>
            <person name="Gilbert C."/>
            <person name="Cordaux R."/>
        </authorList>
    </citation>
    <scope>NUCLEOTIDE SEQUENCE [LARGE SCALE GENOMIC DNA]</scope>
    <source>
        <strain evidence="6">ANa2</strain>
        <tissue evidence="6">Whole body excluding digestive tract and cuticle</tissue>
    </source>
</reference>
<evidence type="ECO:0000256" key="4">
    <source>
        <dbReference type="ARBA" id="ARBA00023136"/>
    </source>
</evidence>
<comment type="subcellular location">
    <subcellularLocation>
        <location evidence="1">Membrane</location>
        <topology evidence="1">Multi-pass membrane protein</topology>
    </subcellularLocation>
</comment>
<keyword evidence="7" id="KW-1185">Reference proteome</keyword>
<protein>
    <submittedName>
        <fullName evidence="6">PQ-loop repeat-containing protein 3</fullName>
    </submittedName>
</protein>
<keyword evidence="4 5" id="KW-0472">Membrane</keyword>
<dbReference type="Proteomes" id="UP000326759">
    <property type="component" value="Unassembled WGS sequence"/>
</dbReference>